<dbReference type="Proteomes" id="UP000265663">
    <property type="component" value="Unassembled WGS sequence"/>
</dbReference>
<reference evidence="1 2" key="1">
    <citation type="journal article" date="2014" name="PLoS ONE">
        <title>De novo Genome Assembly of the Fungal Plant Pathogen Pyrenophora semeniperda.</title>
        <authorList>
            <person name="Soliai M.M."/>
            <person name="Meyer S.E."/>
            <person name="Udall J.A."/>
            <person name="Elzinga D.E."/>
            <person name="Hermansen R.A."/>
            <person name="Bodily P.M."/>
            <person name="Hart A.A."/>
            <person name="Coleman C.E."/>
        </authorList>
    </citation>
    <scope>NUCLEOTIDE SEQUENCE [LARGE SCALE GENOMIC DNA]</scope>
    <source>
        <strain evidence="1 2">CCB06</strain>
        <tissue evidence="1">Mycelium</tissue>
    </source>
</reference>
<proteinExistence type="predicted"/>
<organism evidence="1 2">
    <name type="scientific">Pyrenophora seminiperda CCB06</name>
    <dbReference type="NCBI Taxonomy" id="1302712"/>
    <lineage>
        <taxon>Eukaryota</taxon>
        <taxon>Fungi</taxon>
        <taxon>Dikarya</taxon>
        <taxon>Ascomycota</taxon>
        <taxon>Pezizomycotina</taxon>
        <taxon>Dothideomycetes</taxon>
        <taxon>Pleosporomycetidae</taxon>
        <taxon>Pleosporales</taxon>
        <taxon>Pleosporineae</taxon>
        <taxon>Pleosporaceae</taxon>
        <taxon>Pyrenophora</taxon>
    </lineage>
</organism>
<evidence type="ECO:0000313" key="2">
    <source>
        <dbReference type="Proteomes" id="UP000265663"/>
    </source>
</evidence>
<name>A0A3M7MHV7_9PLEO</name>
<keyword evidence="2" id="KW-1185">Reference proteome</keyword>
<gene>
    <name evidence="1" type="ORF">GMOD_00004915</name>
</gene>
<dbReference type="AlphaFoldDB" id="A0A3M7MHV7"/>
<sequence length="170" mass="19343">MAPRLRNHIQRKKTTVEQPRTHALVLLMPEHLAAYPLEKPLLDLLKELGKWLEDNGTFAPGIQNFDKCTNSDLTERVRQVWEKINVLFAQIQGTSDPPKLWGISRSQRGGGWMMNTRGQLVVPIRRTKDSTPYIQQPNGASTEFAPGKAMYLAPSKLAFISDDVEFFFVH</sequence>
<protein>
    <submittedName>
        <fullName evidence="1">Uncharacterized protein</fullName>
    </submittedName>
</protein>
<evidence type="ECO:0000313" key="1">
    <source>
        <dbReference type="EMBL" id="RMZ74080.1"/>
    </source>
</evidence>
<dbReference type="EMBL" id="KE747843">
    <property type="protein sequence ID" value="RMZ74080.1"/>
    <property type="molecule type" value="Genomic_DNA"/>
</dbReference>
<accession>A0A3M7MHV7</accession>